<evidence type="ECO:0000256" key="10">
    <source>
        <dbReference type="ARBA" id="ARBA00023237"/>
    </source>
</evidence>
<keyword evidence="7" id="KW-0406">Ion transport</keyword>
<evidence type="ECO:0000256" key="5">
    <source>
        <dbReference type="ARBA" id="ARBA00022692"/>
    </source>
</evidence>
<sequence length="369" mass="39559">MESKQKRRSQRKHIAIIAGLSFFAPVAAYAQSSVSIYGLIDTGIDYVSNVGGKSQASLGTGVLSPNLFGFRGNEDLGGGLSANFVLEGQFNAGTGASIGNLFAHQSYVGLTDAKWGSVKFGSQLDFMFTSLAVQRYGPMFPYVSLQNLRQGPFNALGIPNQPSGAFDFDRVAGEHLSNAIKYETPDLNGFKFGAMQALGGQPGSFSQNSAQSFGADYSYGPFQVDAAYTYVKYPTINNGNSGIRNWGIGGRMAVAQGFVDVLYTSTQNTFTGGQVDVYEIGGMYPIAPATHVVAAYQFMKGNAELNNNKASQLNLTLDYSLSKRTNVYTSVTYQRASGDNNEAQAQIILSGPADGSNQTAFRVGMRHFF</sequence>
<keyword evidence="14" id="KW-1185">Reference proteome</keyword>
<evidence type="ECO:0000256" key="6">
    <source>
        <dbReference type="ARBA" id="ARBA00022729"/>
    </source>
</evidence>
<protein>
    <submittedName>
        <fullName evidence="13">Porin</fullName>
    </submittedName>
</protein>
<comment type="subcellular location">
    <subcellularLocation>
        <location evidence="1">Cell outer membrane</location>
        <topology evidence="1">Multi-pass membrane protein</topology>
    </subcellularLocation>
</comment>
<accession>A0A843YKZ5</accession>
<dbReference type="Gene3D" id="2.40.160.10">
    <property type="entry name" value="Porin"/>
    <property type="match status" value="1"/>
</dbReference>
<comment type="caution">
    <text evidence="13">The sequence shown here is derived from an EMBL/GenBank/DDBJ whole genome shotgun (WGS) entry which is preliminary data.</text>
</comment>
<evidence type="ECO:0000256" key="3">
    <source>
        <dbReference type="ARBA" id="ARBA00022448"/>
    </source>
</evidence>
<keyword evidence="8" id="KW-0626">Porin</keyword>
<dbReference type="RefSeq" id="WP_153233590.1">
    <property type="nucleotide sequence ID" value="NZ_WINI01000001.1"/>
</dbReference>
<evidence type="ECO:0000256" key="11">
    <source>
        <dbReference type="SAM" id="SignalP"/>
    </source>
</evidence>
<keyword evidence="4" id="KW-1134">Transmembrane beta strand</keyword>
<keyword evidence="3" id="KW-0813">Transport</keyword>
<dbReference type="AlphaFoldDB" id="A0A843YKZ5"/>
<feature type="domain" description="Porin" evidence="12">
    <location>
        <begin position="23"/>
        <end position="338"/>
    </location>
</feature>
<name>A0A843YKZ5_9BURK</name>
<dbReference type="SUPFAM" id="SSF56935">
    <property type="entry name" value="Porins"/>
    <property type="match status" value="1"/>
</dbReference>
<evidence type="ECO:0000256" key="4">
    <source>
        <dbReference type="ARBA" id="ARBA00022452"/>
    </source>
</evidence>
<proteinExistence type="predicted"/>
<organism evidence="13 14">
    <name type="scientific">Glaciimonas soli</name>
    <dbReference type="NCBI Taxonomy" id="2590999"/>
    <lineage>
        <taxon>Bacteria</taxon>
        <taxon>Pseudomonadati</taxon>
        <taxon>Pseudomonadota</taxon>
        <taxon>Betaproteobacteria</taxon>
        <taxon>Burkholderiales</taxon>
        <taxon>Oxalobacteraceae</taxon>
        <taxon>Glaciimonas</taxon>
    </lineage>
</organism>
<feature type="chain" id="PRO_5032641091" evidence="11">
    <location>
        <begin position="31"/>
        <end position="369"/>
    </location>
</feature>
<keyword evidence="5" id="KW-0812">Transmembrane</keyword>
<dbReference type="Proteomes" id="UP000451565">
    <property type="component" value="Unassembled WGS sequence"/>
</dbReference>
<evidence type="ECO:0000256" key="1">
    <source>
        <dbReference type="ARBA" id="ARBA00004571"/>
    </source>
</evidence>
<dbReference type="InterPro" id="IPR050298">
    <property type="entry name" value="Gram-neg_bact_OMP"/>
</dbReference>
<keyword evidence="6 11" id="KW-0732">Signal</keyword>
<dbReference type="GO" id="GO:0006811">
    <property type="term" value="P:monoatomic ion transport"/>
    <property type="evidence" value="ECO:0007669"/>
    <property type="project" value="UniProtKB-KW"/>
</dbReference>
<comment type="subunit">
    <text evidence="2">Homotrimer.</text>
</comment>
<dbReference type="InterPro" id="IPR023614">
    <property type="entry name" value="Porin_dom_sf"/>
</dbReference>
<keyword evidence="10" id="KW-0998">Cell outer membrane</keyword>
<evidence type="ECO:0000259" key="12">
    <source>
        <dbReference type="Pfam" id="PF13609"/>
    </source>
</evidence>
<dbReference type="OrthoDB" id="5293374at2"/>
<evidence type="ECO:0000313" key="14">
    <source>
        <dbReference type="Proteomes" id="UP000451565"/>
    </source>
</evidence>
<dbReference type="EMBL" id="WINI01000001">
    <property type="protein sequence ID" value="MQR00065.1"/>
    <property type="molecule type" value="Genomic_DNA"/>
</dbReference>
<dbReference type="PANTHER" id="PTHR34501:SF9">
    <property type="entry name" value="MAJOR OUTER MEMBRANE PROTEIN P.IA"/>
    <property type="match status" value="1"/>
</dbReference>
<evidence type="ECO:0000256" key="7">
    <source>
        <dbReference type="ARBA" id="ARBA00023065"/>
    </source>
</evidence>
<dbReference type="GO" id="GO:0046930">
    <property type="term" value="C:pore complex"/>
    <property type="evidence" value="ECO:0007669"/>
    <property type="project" value="UniProtKB-KW"/>
</dbReference>
<dbReference type="GO" id="GO:0009279">
    <property type="term" value="C:cell outer membrane"/>
    <property type="evidence" value="ECO:0007669"/>
    <property type="project" value="UniProtKB-SubCell"/>
</dbReference>
<evidence type="ECO:0000256" key="8">
    <source>
        <dbReference type="ARBA" id="ARBA00023114"/>
    </source>
</evidence>
<evidence type="ECO:0000313" key="13">
    <source>
        <dbReference type="EMBL" id="MQR00065.1"/>
    </source>
</evidence>
<reference evidence="13 14" key="1">
    <citation type="submission" date="2019-10" db="EMBL/GenBank/DDBJ databases">
        <title>Glaciimonas soli sp. nov., a psychrophilic bacterium isolated from the forest soil of a high elevation mountain in Taiwan.</title>
        <authorList>
            <person name="Wang L.-T."/>
            <person name="Shieh W.Y."/>
        </authorList>
    </citation>
    <scope>NUCLEOTIDE SEQUENCE [LARGE SCALE GENOMIC DNA]</scope>
    <source>
        <strain evidence="13 14">GS1</strain>
    </source>
</reference>
<evidence type="ECO:0000256" key="9">
    <source>
        <dbReference type="ARBA" id="ARBA00023136"/>
    </source>
</evidence>
<gene>
    <name evidence="13" type="ORF">GEV47_05125</name>
</gene>
<dbReference type="InterPro" id="IPR033900">
    <property type="entry name" value="Gram_neg_porin_domain"/>
</dbReference>
<feature type="signal peptide" evidence="11">
    <location>
        <begin position="1"/>
        <end position="30"/>
    </location>
</feature>
<dbReference type="CDD" id="cd00342">
    <property type="entry name" value="gram_neg_porins"/>
    <property type="match status" value="1"/>
</dbReference>
<keyword evidence="9" id="KW-0472">Membrane</keyword>
<dbReference type="PANTHER" id="PTHR34501">
    <property type="entry name" value="PROTEIN YDDL-RELATED"/>
    <property type="match status" value="1"/>
</dbReference>
<dbReference type="GO" id="GO:0015288">
    <property type="term" value="F:porin activity"/>
    <property type="evidence" value="ECO:0007669"/>
    <property type="project" value="UniProtKB-KW"/>
</dbReference>
<evidence type="ECO:0000256" key="2">
    <source>
        <dbReference type="ARBA" id="ARBA00011233"/>
    </source>
</evidence>
<dbReference type="Pfam" id="PF13609">
    <property type="entry name" value="Porin_4"/>
    <property type="match status" value="1"/>
</dbReference>